<dbReference type="KEGG" id="hdi:HDIA_4814"/>
<sequence length="181" mass="18908">MNSFELNKIAGTVLGTLLLAMGLGFLGEGIFHMEVPEKPGYAIEVTEGGEAAGEAAPAGDPPIAELLASADPAKGESVAKKCAACHGFDKGGPNKTGPDLYGVVGRTPGTHAGFAYSSEMVDYGKDHVWDYENLYHFLKDPKGIVSGTKMGFAGLKKPGDRADLIAYLRTLADTPEPLPAN</sequence>
<dbReference type="GO" id="GO:0046872">
    <property type="term" value="F:metal ion binding"/>
    <property type="evidence" value="ECO:0007669"/>
    <property type="project" value="UniProtKB-KW"/>
</dbReference>
<dbReference type="InterPro" id="IPR002327">
    <property type="entry name" value="Cyt_c_1A/1B"/>
</dbReference>
<dbReference type="OrthoDB" id="9805828at2"/>
<dbReference type="Pfam" id="PF00034">
    <property type="entry name" value="Cytochrom_C"/>
    <property type="match status" value="1"/>
</dbReference>
<feature type="domain" description="Cytochrome c" evidence="7">
    <location>
        <begin position="70"/>
        <end position="172"/>
    </location>
</feature>
<organism evidence="8 9">
    <name type="scientific">Hartmannibacter diazotrophicus</name>
    <dbReference type="NCBI Taxonomy" id="1482074"/>
    <lineage>
        <taxon>Bacteria</taxon>
        <taxon>Pseudomonadati</taxon>
        <taxon>Pseudomonadota</taxon>
        <taxon>Alphaproteobacteria</taxon>
        <taxon>Hyphomicrobiales</taxon>
        <taxon>Pleomorphomonadaceae</taxon>
        <taxon>Hartmannibacter</taxon>
    </lineage>
</organism>
<dbReference type="GO" id="GO:0020037">
    <property type="term" value="F:heme binding"/>
    <property type="evidence" value="ECO:0007669"/>
    <property type="project" value="InterPro"/>
</dbReference>
<evidence type="ECO:0000259" key="7">
    <source>
        <dbReference type="PROSITE" id="PS51007"/>
    </source>
</evidence>
<dbReference type="AlphaFoldDB" id="A0A2C9DEE9"/>
<keyword evidence="3 6" id="KW-0479">Metal-binding</keyword>
<name>A0A2C9DEE9_9HYPH</name>
<dbReference type="Gene3D" id="1.10.760.10">
    <property type="entry name" value="Cytochrome c-like domain"/>
    <property type="match status" value="1"/>
</dbReference>
<keyword evidence="1" id="KW-0813">Transport</keyword>
<evidence type="ECO:0000256" key="2">
    <source>
        <dbReference type="ARBA" id="ARBA00022617"/>
    </source>
</evidence>
<keyword evidence="2 6" id="KW-0349">Heme</keyword>
<evidence type="ECO:0000256" key="6">
    <source>
        <dbReference type="PROSITE-ProRule" id="PRU00433"/>
    </source>
</evidence>
<dbReference type="InterPro" id="IPR009056">
    <property type="entry name" value="Cyt_c-like_dom"/>
</dbReference>
<evidence type="ECO:0000256" key="1">
    <source>
        <dbReference type="ARBA" id="ARBA00022448"/>
    </source>
</evidence>
<keyword evidence="4" id="KW-0249">Electron transport</keyword>
<gene>
    <name evidence="8" type="primary">cycM</name>
    <name evidence="8" type="ORF">HDIA_4814</name>
</gene>
<evidence type="ECO:0000256" key="3">
    <source>
        <dbReference type="ARBA" id="ARBA00022723"/>
    </source>
</evidence>
<dbReference type="PANTHER" id="PTHR11961">
    <property type="entry name" value="CYTOCHROME C"/>
    <property type="match status" value="1"/>
</dbReference>
<dbReference type="PROSITE" id="PS51007">
    <property type="entry name" value="CYTC"/>
    <property type="match status" value="1"/>
</dbReference>
<dbReference type="PRINTS" id="PR00604">
    <property type="entry name" value="CYTCHRMECIAB"/>
</dbReference>
<proteinExistence type="predicted"/>
<dbReference type="SUPFAM" id="SSF46626">
    <property type="entry name" value="Cytochrome c"/>
    <property type="match status" value="1"/>
</dbReference>
<evidence type="ECO:0000313" key="8">
    <source>
        <dbReference type="EMBL" id="SON58355.1"/>
    </source>
</evidence>
<dbReference type="Proteomes" id="UP000223606">
    <property type="component" value="Chromosome 1"/>
</dbReference>
<dbReference type="GO" id="GO:0009055">
    <property type="term" value="F:electron transfer activity"/>
    <property type="evidence" value="ECO:0007669"/>
    <property type="project" value="InterPro"/>
</dbReference>
<evidence type="ECO:0000256" key="5">
    <source>
        <dbReference type="ARBA" id="ARBA00023004"/>
    </source>
</evidence>
<protein>
    <submittedName>
        <fullName evidence="8">Cytochrome c552</fullName>
    </submittedName>
</protein>
<dbReference type="InterPro" id="IPR036909">
    <property type="entry name" value="Cyt_c-like_dom_sf"/>
</dbReference>
<accession>A0A2C9DEE9</accession>
<dbReference type="RefSeq" id="WP_099558565.1">
    <property type="nucleotide sequence ID" value="NZ_LT960614.1"/>
</dbReference>
<keyword evidence="5 6" id="KW-0408">Iron</keyword>
<reference evidence="9" key="1">
    <citation type="submission" date="2017-09" db="EMBL/GenBank/DDBJ databases">
        <title>Genome sequence of Nannocystis excedens DSM 71.</title>
        <authorList>
            <person name="Blom J."/>
        </authorList>
    </citation>
    <scope>NUCLEOTIDE SEQUENCE [LARGE SCALE GENOMIC DNA]</scope>
    <source>
        <strain evidence="9">type strain: E19</strain>
    </source>
</reference>
<evidence type="ECO:0000256" key="4">
    <source>
        <dbReference type="ARBA" id="ARBA00022982"/>
    </source>
</evidence>
<evidence type="ECO:0000313" key="9">
    <source>
        <dbReference type="Proteomes" id="UP000223606"/>
    </source>
</evidence>
<dbReference type="EMBL" id="LT960614">
    <property type="protein sequence ID" value="SON58355.1"/>
    <property type="molecule type" value="Genomic_DNA"/>
</dbReference>
<keyword evidence="9" id="KW-1185">Reference proteome</keyword>